<organism evidence="2">
    <name type="scientific">Dichomitus squalens</name>
    <dbReference type="NCBI Taxonomy" id="114155"/>
    <lineage>
        <taxon>Eukaryota</taxon>
        <taxon>Fungi</taxon>
        <taxon>Dikarya</taxon>
        <taxon>Basidiomycota</taxon>
        <taxon>Agaricomycotina</taxon>
        <taxon>Agaricomycetes</taxon>
        <taxon>Polyporales</taxon>
        <taxon>Polyporaceae</taxon>
        <taxon>Dichomitus</taxon>
    </lineage>
</organism>
<keyword evidence="1" id="KW-1133">Transmembrane helix</keyword>
<evidence type="ECO:0000256" key="1">
    <source>
        <dbReference type="SAM" id="Phobius"/>
    </source>
</evidence>
<gene>
    <name evidence="2" type="ORF">BD311DRAFT_763522</name>
</gene>
<dbReference type="AlphaFoldDB" id="A0A4Q9MEX7"/>
<name>A0A4Q9MEX7_9APHY</name>
<dbReference type="Proteomes" id="UP000292957">
    <property type="component" value="Unassembled WGS sequence"/>
</dbReference>
<keyword evidence="1" id="KW-0812">Transmembrane</keyword>
<feature type="transmembrane region" description="Helical" evidence="1">
    <location>
        <begin position="39"/>
        <end position="63"/>
    </location>
</feature>
<reference evidence="2" key="1">
    <citation type="submission" date="2019-01" db="EMBL/GenBank/DDBJ databases">
        <title>Draft genome sequences of three monokaryotic isolates of the white-rot basidiomycete fungus Dichomitus squalens.</title>
        <authorList>
            <consortium name="DOE Joint Genome Institute"/>
            <person name="Lopez S.C."/>
            <person name="Andreopoulos B."/>
            <person name="Pangilinan J."/>
            <person name="Lipzen A."/>
            <person name="Riley R."/>
            <person name="Ahrendt S."/>
            <person name="Ng V."/>
            <person name="Barry K."/>
            <person name="Daum C."/>
            <person name="Grigoriev I.V."/>
            <person name="Hilden K.S."/>
            <person name="Makela M.R."/>
            <person name="de Vries R.P."/>
        </authorList>
    </citation>
    <scope>NUCLEOTIDE SEQUENCE [LARGE SCALE GENOMIC DNA]</scope>
    <source>
        <strain evidence="2">OM18370.1</strain>
    </source>
</reference>
<sequence length="95" mass="10509">MSEYMPLTEDDRAGTVPYDESPFASPKGLLSYLHLPKCIFHGALALLAINALIIGLAFVKASIIHEEIRRRMNVVDTRALPRPDAGNGLDNLYRS</sequence>
<dbReference type="EMBL" id="ML143453">
    <property type="protein sequence ID" value="TBU25895.1"/>
    <property type="molecule type" value="Genomic_DNA"/>
</dbReference>
<protein>
    <submittedName>
        <fullName evidence="2">Uncharacterized protein</fullName>
    </submittedName>
</protein>
<evidence type="ECO:0000313" key="2">
    <source>
        <dbReference type="EMBL" id="TBU25895.1"/>
    </source>
</evidence>
<accession>A0A4Q9MEX7</accession>
<proteinExistence type="predicted"/>
<keyword evidence="1" id="KW-0472">Membrane</keyword>